<gene>
    <name evidence="3" type="ORF">PBRA_000513</name>
    <name evidence="4" type="ORF">PLBR_LOCUS229</name>
</gene>
<geneLocation type="mitochondrion" evidence="4"/>
<evidence type="ECO:0000313" key="4">
    <source>
        <dbReference type="EMBL" id="SPQ93014.1"/>
    </source>
</evidence>
<dbReference type="PANTHER" id="PTHR46093">
    <property type="entry name" value="ACYL-COA-BINDING DOMAIN-CONTAINING PROTEIN 5"/>
    <property type="match status" value="1"/>
</dbReference>
<dbReference type="OrthoDB" id="10251809at2759"/>
<sequence length="660" mass="72375">MLVQSQWISWLCPSFEPTMALRWLNRVKGPSSLLRSKQRTSLVVRSQHDLFSEIVSACDKEFCHANVDNDALEAAIATAFSDPVLQTRAKQAYQAMVNDFEQRPGVSVELPASPTLVLMVSVLREAVFGLEDTVLSAKQLTSLSTSVTDPGLNETSRIHSVRVVFDQLNDYARKSVRQWVDLFATTGKRSRVDISPGAHQFVLQFCAFIVLSQTYHRNRFISLSDLTNPNAAGSFPINLGRIMLQHAEFLFLDVEEASSVRQARSASLAALSDTRTEETVDVDASPRSGDAQRAKEHVAQDQHECHALADENRRLRDILRKSSTTQPSNPVDDLFGSALNSSPSVFVWQQLHSGGDQPTPRHQHSSAFDGDRSRLIVYGGISNDRQLDDVWLLDVACGRWERAPVLRGRTPRGRHGHAAIVIQSKMFVFGGVTGHACTNDLLVLDTAIWKWRQWTGGVVGLRPEPRQGHRLARLSDTDFLLFGGRNAMRAYNDVWRYSSTSDTWTPIGTVGESPSPRHLHSFVRVGQAFAVAGGVGDRGSLLDANVSVLGVDFRWGATTPLVDAGPQASGGMLMELVGRDLLLISDAPPPAGEPMGASVSRFRPTLFRWSAASWSPIRVDVGPSARAGACLCAAGPDRAVLFGGFADGHPANDVWILERQ</sequence>
<protein>
    <submittedName>
        <fullName evidence="3">Uncharacterized protein</fullName>
    </submittedName>
</protein>
<evidence type="ECO:0000256" key="2">
    <source>
        <dbReference type="ARBA" id="ARBA00022737"/>
    </source>
</evidence>
<keyword evidence="1" id="KW-0880">Kelch repeat</keyword>
<dbReference type="PANTHER" id="PTHR46093:SF18">
    <property type="entry name" value="FIBRONECTIN TYPE-III DOMAIN-CONTAINING PROTEIN"/>
    <property type="match status" value="1"/>
</dbReference>
<keyword evidence="4" id="KW-0496">Mitochondrion</keyword>
<name>A0A0G4II25_PLABS</name>
<evidence type="ECO:0000313" key="5">
    <source>
        <dbReference type="Proteomes" id="UP000039324"/>
    </source>
</evidence>
<dbReference type="Gene3D" id="2.120.10.80">
    <property type="entry name" value="Kelch-type beta propeller"/>
    <property type="match status" value="2"/>
</dbReference>
<dbReference type="AlphaFoldDB" id="A0A0G4II25"/>
<evidence type="ECO:0000313" key="3">
    <source>
        <dbReference type="EMBL" id="CEO94727.1"/>
    </source>
</evidence>
<evidence type="ECO:0000313" key="6">
    <source>
        <dbReference type="Proteomes" id="UP000290189"/>
    </source>
</evidence>
<dbReference type="SUPFAM" id="SSF117281">
    <property type="entry name" value="Kelch motif"/>
    <property type="match status" value="1"/>
</dbReference>
<evidence type="ECO:0000256" key="1">
    <source>
        <dbReference type="ARBA" id="ARBA00022441"/>
    </source>
</evidence>
<dbReference type="InterPro" id="IPR015915">
    <property type="entry name" value="Kelch-typ_b-propeller"/>
</dbReference>
<dbReference type="EMBL" id="OVEO01000001">
    <property type="protein sequence ID" value="SPQ93014.1"/>
    <property type="molecule type" value="Genomic_DNA"/>
</dbReference>
<accession>A0A0G4II25</accession>
<proteinExistence type="predicted"/>
<dbReference type="STRING" id="37360.A0A0G4II25"/>
<keyword evidence="5" id="KW-1185">Reference proteome</keyword>
<reference evidence="3 5" key="1">
    <citation type="submission" date="2015-02" db="EMBL/GenBank/DDBJ databases">
        <authorList>
            <person name="Chooi Y.-H."/>
        </authorList>
    </citation>
    <scope>NUCLEOTIDE SEQUENCE [LARGE SCALE GENOMIC DNA]</scope>
    <source>
        <strain evidence="3">E3</strain>
    </source>
</reference>
<reference evidence="4 6" key="2">
    <citation type="submission" date="2018-03" db="EMBL/GenBank/DDBJ databases">
        <authorList>
            <person name="Fogelqvist J."/>
        </authorList>
    </citation>
    <scope>NUCLEOTIDE SEQUENCE [LARGE SCALE GENOMIC DNA]</scope>
</reference>
<dbReference type="Proteomes" id="UP000039324">
    <property type="component" value="Unassembled WGS sequence"/>
</dbReference>
<organism evidence="3 5">
    <name type="scientific">Plasmodiophora brassicae</name>
    <name type="common">Clubroot disease agent</name>
    <dbReference type="NCBI Taxonomy" id="37360"/>
    <lineage>
        <taxon>Eukaryota</taxon>
        <taxon>Sar</taxon>
        <taxon>Rhizaria</taxon>
        <taxon>Endomyxa</taxon>
        <taxon>Phytomyxea</taxon>
        <taxon>Plasmodiophorida</taxon>
        <taxon>Plasmodiophoridae</taxon>
        <taxon>Plasmodiophora</taxon>
    </lineage>
</organism>
<dbReference type="Pfam" id="PF24681">
    <property type="entry name" value="Kelch_KLHDC2_KLHL20_DRC7"/>
    <property type="match status" value="1"/>
</dbReference>
<dbReference type="EMBL" id="CDSF01000001">
    <property type="protein sequence ID" value="CEO94727.1"/>
    <property type="molecule type" value="Genomic_DNA"/>
</dbReference>
<keyword evidence="2" id="KW-0677">Repeat</keyword>
<dbReference type="Proteomes" id="UP000290189">
    <property type="component" value="Unassembled WGS sequence"/>
</dbReference>